<dbReference type="AlphaFoldDB" id="A0A0M2HS58"/>
<evidence type="ECO:0000256" key="1">
    <source>
        <dbReference type="SAM" id="Coils"/>
    </source>
</evidence>
<proteinExistence type="predicted"/>
<dbReference type="Proteomes" id="UP000033900">
    <property type="component" value="Unassembled WGS sequence"/>
</dbReference>
<keyword evidence="1" id="KW-0175">Coiled coil</keyword>
<dbReference type="EMBL" id="JYJB01000002">
    <property type="protein sequence ID" value="KJL49536.1"/>
    <property type="molecule type" value="Genomic_DNA"/>
</dbReference>
<name>A0A0M2HS58_9MICO</name>
<evidence type="ECO:0000313" key="2">
    <source>
        <dbReference type="EMBL" id="KJL49536.1"/>
    </source>
</evidence>
<comment type="caution">
    <text evidence="2">The sequence shown here is derived from an EMBL/GenBank/DDBJ whole genome shotgun (WGS) entry which is preliminary data.</text>
</comment>
<dbReference type="PATRIC" id="fig|273678.4.peg.7"/>
<reference evidence="2 3" key="1">
    <citation type="submission" date="2015-02" db="EMBL/GenBank/DDBJ databases">
        <title>Draft genome sequences of ten Microbacterium spp. with emphasis on heavy metal contaminated environments.</title>
        <authorList>
            <person name="Corretto E."/>
        </authorList>
    </citation>
    <scope>NUCLEOTIDE SEQUENCE [LARGE SCALE GENOMIC DNA]</scope>
    <source>
        <strain evidence="2 3">SA35</strain>
    </source>
</reference>
<protein>
    <submittedName>
        <fullName evidence="2">Uncharacterized protein</fullName>
    </submittedName>
</protein>
<accession>A0A0M2HS58</accession>
<keyword evidence="3" id="KW-1185">Reference proteome</keyword>
<organism evidence="2 3">
    <name type="scientific">Microbacterium hydrocarbonoxydans</name>
    <dbReference type="NCBI Taxonomy" id="273678"/>
    <lineage>
        <taxon>Bacteria</taxon>
        <taxon>Bacillati</taxon>
        <taxon>Actinomycetota</taxon>
        <taxon>Actinomycetes</taxon>
        <taxon>Micrococcales</taxon>
        <taxon>Microbacteriaceae</taxon>
        <taxon>Microbacterium</taxon>
    </lineage>
</organism>
<evidence type="ECO:0000313" key="3">
    <source>
        <dbReference type="Proteomes" id="UP000033900"/>
    </source>
</evidence>
<dbReference type="RefSeq" id="WP_045255720.1">
    <property type="nucleotide sequence ID" value="NZ_JYJB01000002.1"/>
</dbReference>
<dbReference type="STRING" id="273678.RS84_00010"/>
<gene>
    <name evidence="2" type="ORF">RS84_00010</name>
</gene>
<sequence>MNKTRRNEIAAVVKRLNDLAAEISDLRDTVETIRDEEQEYHDNMPESFQYGERGQASEAAISELEDALSALEDFDADAIVASLETAAE</sequence>
<feature type="coiled-coil region" evidence="1">
    <location>
        <begin position="9"/>
        <end position="36"/>
    </location>
</feature>